<gene>
    <name evidence="2" type="ORF">K505DRAFT_113718</name>
</gene>
<reference evidence="2" key="1">
    <citation type="journal article" date="2020" name="Stud. Mycol.">
        <title>101 Dothideomycetes genomes: a test case for predicting lifestyles and emergence of pathogens.</title>
        <authorList>
            <person name="Haridas S."/>
            <person name="Albert R."/>
            <person name="Binder M."/>
            <person name="Bloem J."/>
            <person name="Labutti K."/>
            <person name="Salamov A."/>
            <person name="Andreopoulos B."/>
            <person name="Baker S."/>
            <person name="Barry K."/>
            <person name="Bills G."/>
            <person name="Bluhm B."/>
            <person name="Cannon C."/>
            <person name="Castanera R."/>
            <person name="Culley D."/>
            <person name="Daum C."/>
            <person name="Ezra D."/>
            <person name="Gonzalez J."/>
            <person name="Henrissat B."/>
            <person name="Kuo A."/>
            <person name="Liang C."/>
            <person name="Lipzen A."/>
            <person name="Lutzoni F."/>
            <person name="Magnuson J."/>
            <person name="Mondo S."/>
            <person name="Nolan M."/>
            <person name="Ohm R."/>
            <person name="Pangilinan J."/>
            <person name="Park H.-J."/>
            <person name="Ramirez L."/>
            <person name="Alfaro M."/>
            <person name="Sun H."/>
            <person name="Tritt A."/>
            <person name="Yoshinaga Y."/>
            <person name="Zwiers L.-H."/>
            <person name="Turgeon B."/>
            <person name="Goodwin S."/>
            <person name="Spatafora J."/>
            <person name="Crous P."/>
            <person name="Grigoriev I."/>
        </authorList>
    </citation>
    <scope>NUCLEOTIDE SEQUENCE</scope>
    <source>
        <strain evidence="2">CBS 109.77</strain>
    </source>
</reference>
<feature type="region of interest" description="Disordered" evidence="1">
    <location>
        <begin position="201"/>
        <end position="231"/>
    </location>
</feature>
<evidence type="ECO:0000313" key="2">
    <source>
        <dbReference type="EMBL" id="KAF2800796.1"/>
    </source>
</evidence>
<sequence length="245" mass="27652">MNASATLSSQQNLVRISNRLASMQHDQKSLLPLFRIKVSSKYHFTILISSPTHTNNYDYNYNILHRAAKSNTYLSNQPHPQPRYNSLTIMSSQLQHQNQDHAGTCVGHCRAQRFALNYYCTEQYEKDKAAIKSYEDGWDPYDGPVWPWRHTNNPEAQAKLEDTWEGCCNTPPEQENTLGKLSHKIKPRIIANVLIATAVPTESETTRTPPTRRITPTNPKSPSLWRSATSSPCPTCGGNAVPCNL</sequence>
<dbReference type="EMBL" id="MU001742">
    <property type="protein sequence ID" value="KAF2800796.1"/>
    <property type="molecule type" value="Genomic_DNA"/>
</dbReference>
<evidence type="ECO:0000313" key="3">
    <source>
        <dbReference type="Proteomes" id="UP000799757"/>
    </source>
</evidence>
<organism evidence="2 3">
    <name type="scientific">Melanomma pulvis-pyrius CBS 109.77</name>
    <dbReference type="NCBI Taxonomy" id="1314802"/>
    <lineage>
        <taxon>Eukaryota</taxon>
        <taxon>Fungi</taxon>
        <taxon>Dikarya</taxon>
        <taxon>Ascomycota</taxon>
        <taxon>Pezizomycotina</taxon>
        <taxon>Dothideomycetes</taxon>
        <taxon>Pleosporomycetidae</taxon>
        <taxon>Pleosporales</taxon>
        <taxon>Melanommataceae</taxon>
        <taxon>Melanomma</taxon>
    </lineage>
</organism>
<feature type="compositionally biased region" description="Polar residues" evidence="1">
    <location>
        <begin position="218"/>
        <end position="231"/>
    </location>
</feature>
<name>A0A6A6XW69_9PLEO</name>
<feature type="compositionally biased region" description="Low complexity" evidence="1">
    <location>
        <begin position="206"/>
        <end position="217"/>
    </location>
</feature>
<proteinExistence type="predicted"/>
<keyword evidence="3" id="KW-1185">Reference proteome</keyword>
<dbReference type="OrthoDB" id="3796082at2759"/>
<evidence type="ECO:0000256" key="1">
    <source>
        <dbReference type="SAM" id="MobiDB-lite"/>
    </source>
</evidence>
<accession>A0A6A6XW69</accession>
<dbReference type="Proteomes" id="UP000799757">
    <property type="component" value="Unassembled WGS sequence"/>
</dbReference>
<protein>
    <submittedName>
        <fullName evidence="2">Uncharacterized protein</fullName>
    </submittedName>
</protein>
<dbReference type="AlphaFoldDB" id="A0A6A6XW69"/>